<reference evidence="5 6" key="1">
    <citation type="submission" date="2019-08" db="EMBL/GenBank/DDBJ databases">
        <title>In-depth cultivation of the pig gut microbiome towards novel bacterial diversity and tailored functional studies.</title>
        <authorList>
            <person name="Wylensek D."/>
            <person name="Hitch T.C.A."/>
            <person name="Clavel T."/>
        </authorList>
    </citation>
    <scope>NUCLEOTIDE SEQUENCE [LARGE SCALE GENOMIC DNA]</scope>
    <source>
        <strain evidence="5 6">WCA-380-WT-2B</strain>
    </source>
</reference>
<dbReference type="RefSeq" id="WP_154541950.1">
    <property type="nucleotide sequence ID" value="NZ_VULQ01000017.1"/>
</dbReference>
<comment type="similarity">
    <text evidence="1">Belongs to the bacterial solute-binding protein 9 family.</text>
</comment>
<dbReference type="GO" id="GO:0007155">
    <property type="term" value="P:cell adhesion"/>
    <property type="evidence" value="ECO:0007669"/>
    <property type="project" value="InterPro"/>
</dbReference>
<feature type="signal peptide" evidence="4">
    <location>
        <begin position="1"/>
        <end position="23"/>
    </location>
</feature>
<dbReference type="EMBL" id="VULQ01000017">
    <property type="protein sequence ID" value="MSS78663.1"/>
    <property type="molecule type" value="Genomic_DNA"/>
</dbReference>
<dbReference type="PANTHER" id="PTHR42953">
    <property type="entry name" value="HIGH-AFFINITY ZINC UPTAKE SYSTEM PROTEIN ZNUA-RELATED"/>
    <property type="match status" value="1"/>
</dbReference>
<evidence type="ECO:0000256" key="2">
    <source>
        <dbReference type="ARBA" id="ARBA00022448"/>
    </source>
</evidence>
<proteinExistence type="inferred from homology"/>
<keyword evidence="3 4" id="KW-0732">Signal</keyword>
<dbReference type="PANTHER" id="PTHR42953:SF3">
    <property type="entry name" value="HIGH-AFFINITY ZINC UPTAKE SYSTEM PROTEIN ZNUA"/>
    <property type="match status" value="1"/>
</dbReference>
<keyword evidence="6" id="KW-1185">Reference proteome</keyword>
<dbReference type="GO" id="GO:0030001">
    <property type="term" value="P:metal ion transport"/>
    <property type="evidence" value="ECO:0007669"/>
    <property type="project" value="InterPro"/>
</dbReference>
<dbReference type="Gene3D" id="3.40.50.1980">
    <property type="entry name" value="Nitrogenase molybdenum iron protein domain"/>
    <property type="match status" value="2"/>
</dbReference>
<dbReference type="PROSITE" id="PS51257">
    <property type="entry name" value="PROKAR_LIPOPROTEIN"/>
    <property type="match status" value="1"/>
</dbReference>
<comment type="caution">
    <text evidence="5">The sequence shown here is derived from an EMBL/GenBank/DDBJ whole genome shotgun (WGS) entry which is preliminary data.</text>
</comment>
<dbReference type="PRINTS" id="PR00691">
    <property type="entry name" value="ADHESINB"/>
</dbReference>
<name>A0A6N7VXC4_9FIRM</name>
<protein>
    <submittedName>
        <fullName evidence="5">Zinc ABC transporter substrate-binding protein</fullName>
    </submittedName>
</protein>
<dbReference type="InterPro" id="IPR006129">
    <property type="entry name" value="AdhesinB"/>
</dbReference>
<dbReference type="InterPro" id="IPR006127">
    <property type="entry name" value="ZnuA-like"/>
</dbReference>
<dbReference type="SUPFAM" id="SSF53807">
    <property type="entry name" value="Helical backbone' metal receptor"/>
    <property type="match status" value="1"/>
</dbReference>
<evidence type="ECO:0000256" key="1">
    <source>
        <dbReference type="ARBA" id="ARBA00011028"/>
    </source>
</evidence>
<evidence type="ECO:0000256" key="4">
    <source>
        <dbReference type="SAM" id="SignalP"/>
    </source>
</evidence>
<evidence type="ECO:0000313" key="5">
    <source>
        <dbReference type="EMBL" id="MSS78663.1"/>
    </source>
</evidence>
<dbReference type="Pfam" id="PF01297">
    <property type="entry name" value="ZnuA"/>
    <property type="match status" value="1"/>
</dbReference>
<evidence type="ECO:0000256" key="3">
    <source>
        <dbReference type="ARBA" id="ARBA00022729"/>
    </source>
</evidence>
<keyword evidence="2" id="KW-0813">Transport</keyword>
<dbReference type="GO" id="GO:0046872">
    <property type="term" value="F:metal ion binding"/>
    <property type="evidence" value="ECO:0007669"/>
    <property type="project" value="InterPro"/>
</dbReference>
<organism evidence="5 6">
    <name type="scientific">Anaerococcus porci</name>
    <dbReference type="NCBI Taxonomy" id="2652269"/>
    <lineage>
        <taxon>Bacteria</taxon>
        <taxon>Bacillati</taxon>
        <taxon>Bacillota</taxon>
        <taxon>Tissierellia</taxon>
        <taxon>Tissierellales</taxon>
        <taxon>Peptoniphilaceae</taxon>
        <taxon>Anaerococcus</taxon>
    </lineage>
</organism>
<accession>A0A6N7VXC4</accession>
<dbReference type="AlphaFoldDB" id="A0A6N7VXC4"/>
<sequence length="446" mass="51380">MKKRNIFALLFIFLLIASGCGKNSNKKTDKPLIYTSFYPVNNMTEMIVGDTAEVKSFMPLDKQPHLWEPSPRDMKKLAKCDLLVVNGANMEAWVDKVRENLPNLDILTLSDSAELITYKGAASIGDFQYMARIDLDKGKNKIDFGHTHEDMMRVAFIKDEGITGEDLIKKCKEVMSQKGELIHQKETIDLEEGKVYGLEMGHEYGEIFFNVPKSGKWIFISDRITEDLLPYNIVGSDGKFLKDEGKEESLMEGSSSGFDKITYDPHSWLSVVNAKKYLNAINEKLIEKYPENERIYRKNKLKYVDQLTNIEAEYKEKFSNIDKDNRNFLVLHYAYAYIARDFDLFQYPLQGLTSLESPSLKTIKKAIQFSEDKNINTVFYEYGQNPKQAKSLAEEIGAETSPLASMEYVTKEQEENNLNYIDLMKMNLENLYKSMYKENNNESCIN</sequence>
<gene>
    <name evidence="5" type="ORF">FYJ26_09760</name>
</gene>
<dbReference type="Proteomes" id="UP000441925">
    <property type="component" value="Unassembled WGS sequence"/>
</dbReference>
<feature type="chain" id="PRO_5038972578" evidence="4">
    <location>
        <begin position="24"/>
        <end position="446"/>
    </location>
</feature>
<evidence type="ECO:0000313" key="6">
    <source>
        <dbReference type="Proteomes" id="UP000441925"/>
    </source>
</evidence>
<dbReference type="InterPro" id="IPR050492">
    <property type="entry name" value="Bact_metal-bind_prot9"/>
</dbReference>